<dbReference type="InterPro" id="IPR002867">
    <property type="entry name" value="IBR_dom"/>
</dbReference>
<evidence type="ECO:0000259" key="10">
    <source>
        <dbReference type="PROSITE" id="PS51873"/>
    </source>
</evidence>
<keyword evidence="4" id="KW-0479">Metal-binding</keyword>
<dbReference type="GO" id="GO:0061630">
    <property type="term" value="F:ubiquitin protein ligase activity"/>
    <property type="evidence" value="ECO:0007669"/>
    <property type="project" value="UniProtKB-EC"/>
</dbReference>
<keyword evidence="12" id="KW-1185">Reference proteome</keyword>
<feature type="region of interest" description="Disordered" evidence="9">
    <location>
        <begin position="344"/>
        <end position="372"/>
    </location>
</feature>
<dbReference type="Proteomes" id="UP000030706">
    <property type="component" value="Unassembled WGS sequence"/>
</dbReference>
<name>A0A074XDU5_AURPU</name>
<evidence type="ECO:0000256" key="4">
    <source>
        <dbReference type="ARBA" id="ARBA00022723"/>
    </source>
</evidence>
<comment type="catalytic activity">
    <reaction evidence="1">
        <text>[E2 ubiquitin-conjugating enzyme]-S-ubiquitinyl-L-cysteine + [acceptor protein]-L-lysine = [E2 ubiquitin-conjugating enzyme]-L-cysteine + [acceptor protein]-N(6)-ubiquitinyl-L-lysine.</text>
        <dbReference type="EC" id="2.3.2.31"/>
    </reaction>
</comment>
<dbReference type="PROSITE" id="PS51873">
    <property type="entry name" value="TRIAD"/>
    <property type="match status" value="1"/>
</dbReference>
<evidence type="ECO:0000256" key="7">
    <source>
        <dbReference type="ARBA" id="ARBA00022786"/>
    </source>
</evidence>
<dbReference type="STRING" id="1043002.A0A074XDU5"/>
<dbReference type="EC" id="2.3.2.31" evidence="2"/>
<feature type="compositionally biased region" description="Acidic residues" evidence="9">
    <location>
        <begin position="354"/>
        <end position="365"/>
    </location>
</feature>
<dbReference type="GeneID" id="40743089"/>
<evidence type="ECO:0000256" key="3">
    <source>
        <dbReference type="ARBA" id="ARBA00022679"/>
    </source>
</evidence>
<dbReference type="Pfam" id="PF01485">
    <property type="entry name" value="IBR"/>
    <property type="match status" value="1"/>
</dbReference>
<dbReference type="InterPro" id="IPR031127">
    <property type="entry name" value="E3_UB_ligase_RBR"/>
</dbReference>
<evidence type="ECO:0000313" key="11">
    <source>
        <dbReference type="EMBL" id="KEQ83675.1"/>
    </source>
</evidence>
<dbReference type="InterPro" id="IPR013083">
    <property type="entry name" value="Znf_RING/FYVE/PHD"/>
</dbReference>
<dbReference type="OrthoDB" id="1431934at2759"/>
<gene>
    <name evidence="11" type="ORF">M438DRAFT_275445</name>
</gene>
<dbReference type="Pfam" id="PF22191">
    <property type="entry name" value="IBR_1"/>
    <property type="match status" value="2"/>
</dbReference>
<dbReference type="SUPFAM" id="SSF57850">
    <property type="entry name" value="RING/U-box"/>
    <property type="match status" value="3"/>
</dbReference>
<evidence type="ECO:0000256" key="8">
    <source>
        <dbReference type="ARBA" id="ARBA00022833"/>
    </source>
</evidence>
<dbReference type="EMBL" id="KL584984">
    <property type="protein sequence ID" value="KEQ83675.1"/>
    <property type="molecule type" value="Genomic_DNA"/>
</dbReference>
<evidence type="ECO:0000256" key="2">
    <source>
        <dbReference type="ARBA" id="ARBA00012251"/>
    </source>
</evidence>
<keyword evidence="6" id="KW-0863">Zinc-finger</keyword>
<feature type="domain" description="RING-type" evidence="10">
    <location>
        <begin position="33"/>
        <end position="243"/>
    </location>
</feature>
<dbReference type="HOGENOM" id="CLU_043160_0_0_1"/>
<reference evidence="11 12" key="1">
    <citation type="journal article" date="2014" name="BMC Genomics">
        <title>Genome sequencing of four Aureobasidium pullulans varieties: biotechnological potential, stress tolerance, and description of new species.</title>
        <authorList>
            <person name="Gostin Ar C."/>
            <person name="Ohm R.A."/>
            <person name="Kogej T."/>
            <person name="Sonjak S."/>
            <person name="Turk M."/>
            <person name="Zajc J."/>
            <person name="Zalar P."/>
            <person name="Grube M."/>
            <person name="Sun H."/>
            <person name="Han J."/>
            <person name="Sharma A."/>
            <person name="Chiniquy J."/>
            <person name="Ngan C.Y."/>
            <person name="Lipzen A."/>
            <person name="Barry K."/>
            <person name="Grigoriev I.V."/>
            <person name="Gunde-Cimerman N."/>
        </authorList>
    </citation>
    <scope>NUCLEOTIDE SEQUENCE [LARGE SCALE GENOMIC DNA]</scope>
    <source>
        <strain evidence="11 12">EXF-150</strain>
    </source>
</reference>
<evidence type="ECO:0000313" key="12">
    <source>
        <dbReference type="Proteomes" id="UP000030706"/>
    </source>
</evidence>
<dbReference type="GO" id="GO:0008270">
    <property type="term" value="F:zinc ion binding"/>
    <property type="evidence" value="ECO:0007669"/>
    <property type="project" value="UniProtKB-KW"/>
</dbReference>
<dbReference type="Gene3D" id="1.20.120.1750">
    <property type="match status" value="1"/>
</dbReference>
<organism evidence="11 12">
    <name type="scientific">Aureobasidium pullulans EXF-150</name>
    <dbReference type="NCBI Taxonomy" id="1043002"/>
    <lineage>
        <taxon>Eukaryota</taxon>
        <taxon>Fungi</taxon>
        <taxon>Dikarya</taxon>
        <taxon>Ascomycota</taxon>
        <taxon>Pezizomycotina</taxon>
        <taxon>Dothideomycetes</taxon>
        <taxon>Dothideomycetidae</taxon>
        <taxon>Dothideales</taxon>
        <taxon>Saccotheciaceae</taxon>
        <taxon>Aureobasidium</taxon>
    </lineage>
</organism>
<evidence type="ECO:0000256" key="9">
    <source>
        <dbReference type="SAM" id="MobiDB-lite"/>
    </source>
</evidence>
<dbReference type="Gene3D" id="3.30.40.10">
    <property type="entry name" value="Zinc/RING finger domain, C3HC4 (zinc finger)"/>
    <property type="match status" value="1"/>
</dbReference>
<proteinExistence type="predicted"/>
<dbReference type="GO" id="GO:0016567">
    <property type="term" value="P:protein ubiquitination"/>
    <property type="evidence" value="ECO:0007669"/>
    <property type="project" value="InterPro"/>
</dbReference>
<feature type="compositionally biased region" description="Basic and acidic residues" evidence="9">
    <location>
        <begin position="344"/>
        <end position="353"/>
    </location>
</feature>
<evidence type="ECO:0000256" key="5">
    <source>
        <dbReference type="ARBA" id="ARBA00022737"/>
    </source>
</evidence>
<evidence type="ECO:0000256" key="1">
    <source>
        <dbReference type="ARBA" id="ARBA00001798"/>
    </source>
</evidence>
<keyword evidence="8" id="KW-0862">Zinc</keyword>
<dbReference type="SMART" id="SM00647">
    <property type="entry name" value="IBR"/>
    <property type="match status" value="3"/>
</dbReference>
<keyword evidence="3" id="KW-0808">Transferase</keyword>
<protein>
    <recommendedName>
        <fullName evidence="2">RBR-type E3 ubiquitin transferase</fullName>
        <ecNumber evidence="2">2.3.2.31</ecNumber>
    </recommendedName>
</protein>
<dbReference type="CDD" id="cd20336">
    <property type="entry name" value="Rcat_RBR"/>
    <property type="match status" value="1"/>
</dbReference>
<dbReference type="AlphaFoldDB" id="A0A074XDU5"/>
<evidence type="ECO:0000256" key="6">
    <source>
        <dbReference type="ARBA" id="ARBA00022771"/>
    </source>
</evidence>
<dbReference type="InterPro" id="IPR044066">
    <property type="entry name" value="TRIAD_supradom"/>
</dbReference>
<keyword evidence="5" id="KW-0677">Repeat</keyword>
<accession>A0A074XDU5</accession>
<dbReference type="PANTHER" id="PTHR11685">
    <property type="entry name" value="RBR FAMILY RING FINGER AND IBR DOMAIN-CONTAINING"/>
    <property type="match status" value="1"/>
</dbReference>
<sequence length="469" mass="52416">MAPLKKRTPKARSSRKKKTAKLQLTGVAANTDTLHCCLVCFKDQPLSAFPDVGNTGNHDHDNNTCRKCFNRYTVDQIKSGKDEIRCCECAEHLTYDQVKTIISKTSLITYDKVLAKACVESDADFRYCLSEKCKSGQIHVGGAEQPLFNCGACKEQHCANCEVPWHEDETCDQYQARHDDEIVQTAVVLSKISKRCPGGCGARIERDGGCPHMICIKCDLDFCWNCLGDYEHLDTQGLCTPAPQARADSPSDDIKSRQAERQIRKEARQEEDDASEALIIVTTKKCPRLHCGVPITKDGGCDHVTCPNCDTQFCYCCLANYATILKYDNRRHKKHCIYHPSHRDRQEFPTKSDSDEDEDEDEDESTTAADPRAHAAVNDLESEENFDQELVDNEVAKMLEDHGRARAADKKAAAKKKAAAAASKSAVFTTRRALRSNTLVFTSVTGTVERRIDRTRTRALDRAVRARGI</sequence>
<keyword evidence="7" id="KW-0833">Ubl conjugation pathway</keyword>
<dbReference type="RefSeq" id="XP_029759862.1">
    <property type="nucleotide sequence ID" value="XM_029900783.1"/>
</dbReference>
<dbReference type="CDD" id="cd20335">
    <property type="entry name" value="BRcat_RBR"/>
    <property type="match status" value="1"/>
</dbReference>